<dbReference type="EMBL" id="MW015081">
    <property type="protein sequence ID" value="QPX48252.1"/>
    <property type="molecule type" value="Genomic_DNA"/>
</dbReference>
<accession>A0A879R244</accession>
<proteinExistence type="predicted"/>
<dbReference type="KEGG" id="vg:77946457"/>
<evidence type="ECO:0000313" key="1">
    <source>
        <dbReference type="EMBL" id="QPX48252.1"/>
    </source>
</evidence>
<dbReference type="GeneID" id="77946457"/>
<reference evidence="1" key="1">
    <citation type="submission" date="2020-09" db="EMBL/GenBank/DDBJ databases">
        <authorList>
            <person name="Zhang D."/>
            <person name="Hatherill J.R."/>
            <person name="Ramirez J.F."/>
            <person name="Edinger B."/>
            <person name="Balarin R."/>
            <person name="Sullivan A."/>
            <person name="Humpal K.M."/>
            <person name="Guseva A."/>
            <person name="Butela K.A."/>
            <person name="Garlena R.A."/>
            <person name="Russell D.A."/>
            <person name="Pope W.H."/>
            <person name="Jacobs-Sera D."/>
            <person name="Hatfull G.F."/>
        </authorList>
    </citation>
    <scope>NUCLEOTIDE SEQUENCE</scope>
</reference>
<keyword evidence="2" id="KW-1185">Reference proteome</keyword>
<dbReference type="Proteomes" id="UP000664915">
    <property type="component" value="Segment"/>
</dbReference>
<name>A0A879R244_9CAUD</name>
<organism evidence="1 2">
    <name type="scientific">Synechococcus phage S-SRM01</name>
    <dbReference type="NCBI Taxonomy" id="2781608"/>
    <lineage>
        <taxon>Viruses</taxon>
        <taxon>Duplodnaviria</taxon>
        <taxon>Heunggongvirae</taxon>
        <taxon>Uroviricota</taxon>
        <taxon>Caudoviricetes</taxon>
        <taxon>Pantevenvirales</taxon>
        <taxon>Kyanoviridae</taxon>
        <taxon>Serangoonvirus</taxon>
        <taxon>Serangoonvirus essarone</taxon>
    </lineage>
</organism>
<evidence type="ECO:0000313" key="2">
    <source>
        <dbReference type="Proteomes" id="UP000664915"/>
    </source>
</evidence>
<sequence>MENIKIRCRSCGKELEGISGKSVSCGCPNMATIRNGVISAFDLGQVVMLNSYGNQKKSGVLSNEDLAFQEERRQRKVRRLDFEVR</sequence>
<protein>
    <submittedName>
        <fullName evidence="1">Uncharacterized protein</fullName>
    </submittedName>
</protein>
<dbReference type="RefSeq" id="YP_010670262.1">
    <property type="nucleotide sequence ID" value="NC_070963.1"/>
</dbReference>